<gene>
    <name evidence="1" type="ORF">WR25_13195</name>
</gene>
<comment type="caution">
    <text evidence="1">The sequence shown here is derived from an EMBL/GenBank/DDBJ whole genome shotgun (WGS) entry which is preliminary data.</text>
</comment>
<keyword evidence="2" id="KW-1185">Reference proteome</keyword>
<dbReference type="AlphaFoldDB" id="A0A2A2KYE2"/>
<evidence type="ECO:0000313" key="1">
    <source>
        <dbReference type="EMBL" id="PAV78887.1"/>
    </source>
</evidence>
<reference evidence="1 2" key="1">
    <citation type="journal article" date="2017" name="Curr. Biol.">
        <title>Genome architecture and evolution of a unichromosomal asexual nematode.</title>
        <authorList>
            <person name="Fradin H."/>
            <person name="Zegar C."/>
            <person name="Gutwein M."/>
            <person name="Lucas J."/>
            <person name="Kovtun M."/>
            <person name="Corcoran D."/>
            <person name="Baugh L.R."/>
            <person name="Kiontke K."/>
            <person name="Gunsalus K."/>
            <person name="Fitch D.H."/>
            <person name="Piano F."/>
        </authorList>
    </citation>
    <scope>NUCLEOTIDE SEQUENCE [LARGE SCALE GENOMIC DNA]</scope>
    <source>
        <strain evidence="1">PF1309</strain>
    </source>
</reference>
<accession>A0A2A2KYE2</accession>
<dbReference type="EMBL" id="LIAE01007496">
    <property type="protein sequence ID" value="PAV78887.1"/>
    <property type="molecule type" value="Genomic_DNA"/>
</dbReference>
<organism evidence="1 2">
    <name type="scientific">Diploscapter pachys</name>
    <dbReference type="NCBI Taxonomy" id="2018661"/>
    <lineage>
        <taxon>Eukaryota</taxon>
        <taxon>Metazoa</taxon>
        <taxon>Ecdysozoa</taxon>
        <taxon>Nematoda</taxon>
        <taxon>Chromadorea</taxon>
        <taxon>Rhabditida</taxon>
        <taxon>Rhabditina</taxon>
        <taxon>Rhabditomorpha</taxon>
        <taxon>Rhabditoidea</taxon>
        <taxon>Rhabditidae</taxon>
        <taxon>Diploscapter</taxon>
    </lineage>
</organism>
<name>A0A2A2KYE2_9BILA</name>
<proteinExistence type="predicted"/>
<evidence type="ECO:0000313" key="2">
    <source>
        <dbReference type="Proteomes" id="UP000218231"/>
    </source>
</evidence>
<dbReference type="Proteomes" id="UP000218231">
    <property type="component" value="Unassembled WGS sequence"/>
</dbReference>
<feature type="non-terminal residue" evidence="1">
    <location>
        <position position="1"/>
    </location>
</feature>
<sequence>SDSVNEREMDAEQREYRDKEESVFVKYCVGQDKIIVEMEDFNLFSYYLKEFYEYLAENEDANAPEEFENLEENDGNGMMQVEDVEMEEETDDYYLTPIPRALTAEENLLQSVIWMKNAETAKHCSLKEKDCRIQREEYLRNAAGKANWN</sequence>
<protein>
    <submittedName>
        <fullName evidence="1">Uncharacterized protein</fullName>
    </submittedName>
</protein>